<dbReference type="Proteomes" id="UP001341840">
    <property type="component" value="Unassembled WGS sequence"/>
</dbReference>
<evidence type="ECO:0000256" key="1">
    <source>
        <dbReference type="SAM" id="Coils"/>
    </source>
</evidence>
<keyword evidence="3" id="KW-1185">Reference proteome</keyword>
<organism evidence="2 3">
    <name type="scientific">Stylosanthes scabra</name>
    <dbReference type="NCBI Taxonomy" id="79078"/>
    <lineage>
        <taxon>Eukaryota</taxon>
        <taxon>Viridiplantae</taxon>
        <taxon>Streptophyta</taxon>
        <taxon>Embryophyta</taxon>
        <taxon>Tracheophyta</taxon>
        <taxon>Spermatophyta</taxon>
        <taxon>Magnoliopsida</taxon>
        <taxon>eudicotyledons</taxon>
        <taxon>Gunneridae</taxon>
        <taxon>Pentapetalae</taxon>
        <taxon>rosids</taxon>
        <taxon>fabids</taxon>
        <taxon>Fabales</taxon>
        <taxon>Fabaceae</taxon>
        <taxon>Papilionoideae</taxon>
        <taxon>50 kb inversion clade</taxon>
        <taxon>dalbergioids sensu lato</taxon>
        <taxon>Dalbergieae</taxon>
        <taxon>Pterocarpus clade</taxon>
        <taxon>Stylosanthes</taxon>
    </lineage>
</organism>
<evidence type="ECO:0000313" key="3">
    <source>
        <dbReference type="Proteomes" id="UP001341840"/>
    </source>
</evidence>
<name>A0ABU6ZAS9_9FABA</name>
<proteinExistence type="predicted"/>
<accession>A0ABU6ZAS9</accession>
<gene>
    <name evidence="2" type="ORF">PIB30_028328</name>
</gene>
<reference evidence="2 3" key="1">
    <citation type="journal article" date="2023" name="Plants (Basel)">
        <title>Bridging the Gap: Combining Genomics and Transcriptomics Approaches to Understand Stylosanthes scabra, an Orphan Legume from the Brazilian Caatinga.</title>
        <authorList>
            <person name="Ferreira-Neto J.R.C."/>
            <person name="da Silva M.D."/>
            <person name="Binneck E."/>
            <person name="de Melo N.F."/>
            <person name="da Silva R.H."/>
            <person name="de Melo A.L.T.M."/>
            <person name="Pandolfi V."/>
            <person name="Bustamante F.O."/>
            <person name="Brasileiro-Vidal A.C."/>
            <person name="Benko-Iseppon A.M."/>
        </authorList>
    </citation>
    <scope>NUCLEOTIDE SEQUENCE [LARGE SCALE GENOMIC DNA]</scope>
    <source>
        <tissue evidence="2">Leaves</tissue>
    </source>
</reference>
<comment type="caution">
    <text evidence="2">The sequence shown here is derived from an EMBL/GenBank/DDBJ whole genome shotgun (WGS) entry which is preliminary data.</text>
</comment>
<sequence>MASVGESDAVSSSKPGHEWVSKMVWSIPTKFVDVEGIRRLGSPSTWVKKGVRSILSFCRVLHLKGLVIKGRMAFQVLMDYLEESPSLEVFFYLFQAKGVDRGTWVTLSSNQGRTVFCPFKATYRDFKEYYIKVKSAEDSFPFYLDEHLVERFPLYWNKSHVQCLGVEGLADRDAYLVRFIFLNLKGGKVLSTSEMVKWDKTKVPDCNTSSLKSFFKQRVEKALSSSQVVKIEKGSEVDKPSKRKRPVSMKRLRSDWVLLLMSIFKADLDLLKESGKIAVGRYMQVQAARFMCITRGLELQALEEASQRDRESVEKAVEKEKKLQNALEQAALKVKEIALLKEEIEELKSEFAKLKNDKSDLEGRVVDLCIEKKEFEKNKKKHGFNMFVVAWDRAKAQAEFFAPGVKFGDMDSVKVVHKGKLINDDEVPVEGSDDHNPSE</sequence>
<feature type="coiled-coil region" evidence="1">
    <location>
        <begin position="299"/>
        <end position="364"/>
    </location>
</feature>
<keyword evidence="1" id="KW-0175">Coiled coil</keyword>
<evidence type="ECO:0000313" key="2">
    <source>
        <dbReference type="EMBL" id="MED6218630.1"/>
    </source>
</evidence>
<protein>
    <submittedName>
        <fullName evidence="2">Uncharacterized protein</fullName>
    </submittedName>
</protein>
<dbReference type="EMBL" id="JASCZI010271972">
    <property type="protein sequence ID" value="MED6218630.1"/>
    <property type="molecule type" value="Genomic_DNA"/>
</dbReference>